<accession>A0A7C9PN52</accession>
<dbReference type="EMBL" id="JAAGWZ010000002">
    <property type="protein sequence ID" value="NEM91168.1"/>
    <property type="molecule type" value="Genomic_DNA"/>
</dbReference>
<dbReference type="PANTHER" id="PTHR34773:SF1">
    <property type="entry name" value="FLAGELLAR SECRETION CHAPERONE FLIS"/>
    <property type="match status" value="1"/>
</dbReference>
<dbReference type="AlphaFoldDB" id="A0A7C9PN52"/>
<keyword evidence="6" id="KW-0966">Cell projection</keyword>
<evidence type="ECO:0000256" key="3">
    <source>
        <dbReference type="ARBA" id="ARBA00022490"/>
    </source>
</evidence>
<dbReference type="RefSeq" id="WP_163472850.1">
    <property type="nucleotide sequence ID" value="NZ_JAAGWZ010000002.1"/>
</dbReference>
<gene>
    <name evidence="6" type="primary">fliS</name>
    <name evidence="6" type="ORF">G3T37_07340</name>
</gene>
<dbReference type="Proteomes" id="UP000479756">
    <property type="component" value="Unassembled WGS sequence"/>
</dbReference>
<sequence>MSAVLDPRSAYRRDSVMTATPAALLTMLYDRLLLDLQWAESAQQESDWAVAGTRLLHAQDIVTELIGSLKPELWTGGPALLAVYVYVLPLLRAANVERSVDKTREAIQLLDPLRQAWREAAETASTAAPTATLSAVG</sequence>
<dbReference type="GO" id="GO:0071973">
    <property type="term" value="P:bacterial-type flagellum-dependent cell motility"/>
    <property type="evidence" value="ECO:0007669"/>
    <property type="project" value="TreeGrafter"/>
</dbReference>
<dbReference type="InterPro" id="IPR003713">
    <property type="entry name" value="FliS"/>
</dbReference>
<evidence type="ECO:0000256" key="4">
    <source>
        <dbReference type="ARBA" id="ARBA00022795"/>
    </source>
</evidence>
<keyword evidence="3" id="KW-0963">Cytoplasm</keyword>
<dbReference type="NCBIfam" id="TIGR00208">
    <property type="entry name" value="fliS"/>
    <property type="match status" value="1"/>
</dbReference>
<dbReference type="PANTHER" id="PTHR34773">
    <property type="entry name" value="FLAGELLAR SECRETION CHAPERONE FLIS"/>
    <property type="match status" value="1"/>
</dbReference>
<organism evidence="6 7">
    <name type="scientific">Galbitalea soli</name>
    <dbReference type="NCBI Taxonomy" id="1268042"/>
    <lineage>
        <taxon>Bacteria</taxon>
        <taxon>Bacillati</taxon>
        <taxon>Actinomycetota</taxon>
        <taxon>Actinomycetes</taxon>
        <taxon>Micrococcales</taxon>
        <taxon>Microbacteriaceae</taxon>
        <taxon>Galbitalea</taxon>
    </lineage>
</organism>
<reference evidence="6 7" key="1">
    <citation type="journal article" date="2014" name="Int. J. Syst. Evol. Microbiol.">
        <title>Description of Galbitalea soli gen. nov., sp. nov., and Frondihabitans sucicola sp. nov.</title>
        <authorList>
            <person name="Kim S.J."/>
            <person name="Lim J.M."/>
            <person name="Ahn J.H."/>
            <person name="Weon H.Y."/>
            <person name="Hamada M."/>
            <person name="Suzuki K."/>
            <person name="Ahn T.Y."/>
            <person name="Kwon S.W."/>
        </authorList>
    </citation>
    <scope>NUCLEOTIDE SEQUENCE [LARGE SCALE GENOMIC DNA]</scope>
    <source>
        <strain evidence="6 7">NBRC 108727</strain>
    </source>
</reference>
<comment type="caution">
    <text evidence="6">The sequence shown here is derived from an EMBL/GenBank/DDBJ whole genome shotgun (WGS) entry which is preliminary data.</text>
</comment>
<dbReference type="SUPFAM" id="SSF101116">
    <property type="entry name" value="Flagellar export chaperone FliS"/>
    <property type="match status" value="1"/>
</dbReference>
<evidence type="ECO:0000256" key="2">
    <source>
        <dbReference type="ARBA" id="ARBA00008787"/>
    </source>
</evidence>
<dbReference type="GO" id="GO:0005829">
    <property type="term" value="C:cytosol"/>
    <property type="evidence" value="ECO:0007669"/>
    <property type="project" value="UniProtKB-SubCell"/>
</dbReference>
<dbReference type="InterPro" id="IPR036584">
    <property type="entry name" value="FliS_sf"/>
</dbReference>
<evidence type="ECO:0000256" key="1">
    <source>
        <dbReference type="ARBA" id="ARBA00004514"/>
    </source>
</evidence>
<comment type="similarity">
    <text evidence="2">Belongs to the FliS family.</text>
</comment>
<dbReference type="Pfam" id="PF02561">
    <property type="entry name" value="FliS"/>
    <property type="match status" value="1"/>
</dbReference>
<evidence type="ECO:0000313" key="7">
    <source>
        <dbReference type="Proteomes" id="UP000479756"/>
    </source>
</evidence>
<keyword evidence="5" id="KW-0143">Chaperone</keyword>
<protein>
    <submittedName>
        <fullName evidence="6">Flagellar export chaperone FliS</fullName>
    </submittedName>
</protein>
<keyword evidence="7" id="KW-1185">Reference proteome</keyword>
<evidence type="ECO:0000256" key="5">
    <source>
        <dbReference type="ARBA" id="ARBA00023186"/>
    </source>
</evidence>
<name>A0A7C9PN52_9MICO</name>
<keyword evidence="4" id="KW-1005">Bacterial flagellum biogenesis</keyword>
<dbReference type="GO" id="GO:0044780">
    <property type="term" value="P:bacterial-type flagellum assembly"/>
    <property type="evidence" value="ECO:0007669"/>
    <property type="project" value="InterPro"/>
</dbReference>
<dbReference type="CDD" id="cd16098">
    <property type="entry name" value="FliS"/>
    <property type="match status" value="1"/>
</dbReference>
<proteinExistence type="inferred from homology"/>
<comment type="subcellular location">
    <subcellularLocation>
        <location evidence="1">Cytoplasm</location>
        <location evidence="1">Cytosol</location>
    </subcellularLocation>
</comment>
<keyword evidence="6" id="KW-0282">Flagellum</keyword>
<evidence type="ECO:0000313" key="6">
    <source>
        <dbReference type="EMBL" id="NEM91168.1"/>
    </source>
</evidence>
<dbReference type="Gene3D" id="1.20.120.340">
    <property type="entry name" value="Flagellar protein FliS"/>
    <property type="match status" value="1"/>
</dbReference>
<keyword evidence="6" id="KW-0969">Cilium</keyword>